<evidence type="ECO:0000259" key="1">
    <source>
        <dbReference type="Pfam" id="PF14295"/>
    </source>
</evidence>
<feature type="domain" description="Apple" evidence="1">
    <location>
        <begin position="221"/>
        <end position="259"/>
    </location>
</feature>
<proteinExistence type="predicted"/>
<dbReference type="InterPro" id="IPR003609">
    <property type="entry name" value="Pan_app"/>
</dbReference>
<dbReference type="Gene3D" id="3.50.4.10">
    <property type="entry name" value="Hepatocyte Growth Factor"/>
    <property type="match status" value="1"/>
</dbReference>
<keyword evidence="3" id="KW-1185">Reference proteome</keyword>
<dbReference type="EMBL" id="JALJOU010000023">
    <property type="protein sequence ID" value="KAK9837102.1"/>
    <property type="molecule type" value="Genomic_DNA"/>
</dbReference>
<dbReference type="AlphaFoldDB" id="A0AAW1RTH5"/>
<evidence type="ECO:0000313" key="3">
    <source>
        <dbReference type="Proteomes" id="UP001445335"/>
    </source>
</evidence>
<reference evidence="2 3" key="1">
    <citation type="journal article" date="2024" name="Nat. Commun.">
        <title>Phylogenomics reveals the evolutionary origins of lichenization in chlorophyte algae.</title>
        <authorList>
            <person name="Puginier C."/>
            <person name="Libourel C."/>
            <person name="Otte J."/>
            <person name="Skaloud P."/>
            <person name="Haon M."/>
            <person name="Grisel S."/>
            <person name="Petersen M."/>
            <person name="Berrin J.G."/>
            <person name="Delaux P.M."/>
            <person name="Dal Grande F."/>
            <person name="Keller J."/>
        </authorList>
    </citation>
    <scope>NUCLEOTIDE SEQUENCE [LARGE SCALE GENOMIC DNA]</scope>
    <source>
        <strain evidence="2 3">SAG 245.80</strain>
    </source>
</reference>
<comment type="caution">
    <text evidence="2">The sequence shown here is derived from an EMBL/GenBank/DDBJ whole genome shotgun (WGS) entry which is preliminary data.</text>
</comment>
<protein>
    <recommendedName>
        <fullName evidence="1">Apple domain-containing protein</fullName>
    </recommendedName>
</protein>
<name>A0AAW1RTH5_9CHLO</name>
<gene>
    <name evidence="2" type="ORF">WJX81_002894</name>
</gene>
<dbReference type="Proteomes" id="UP001445335">
    <property type="component" value="Unassembled WGS sequence"/>
</dbReference>
<accession>A0AAW1RTH5</accession>
<evidence type="ECO:0000313" key="2">
    <source>
        <dbReference type="EMBL" id="KAK9837102.1"/>
    </source>
</evidence>
<organism evidence="2 3">
    <name type="scientific">Elliptochloris bilobata</name>
    <dbReference type="NCBI Taxonomy" id="381761"/>
    <lineage>
        <taxon>Eukaryota</taxon>
        <taxon>Viridiplantae</taxon>
        <taxon>Chlorophyta</taxon>
        <taxon>core chlorophytes</taxon>
        <taxon>Trebouxiophyceae</taxon>
        <taxon>Trebouxiophyceae incertae sedis</taxon>
        <taxon>Elliptochloris clade</taxon>
        <taxon>Elliptochloris</taxon>
    </lineage>
</organism>
<dbReference type="Pfam" id="PF14295">
    <property type="entry name" value="PAN_4"/>
    <property type="match status" value="1"/>
</dbReference>
<sequence>MLAASQPLESGFQVASTLSEVSGGLPSSADTSGSVLDSAAFRFAHPLRQFPGLVFKGNGECSPHSTYDYLSVRTVLVPTLEREAPAIRAYKQAPDSGHPSSVTYFDLPTGIIVQATLALNWTEQTPRFAYATLQPNVVDQAPYAAALANLTAVAQGLASGRVAYGGGATTTSCNGPLPALNDTVQYLQYAGAQLPNATAASDGLRPTELRAPSGCIAEPSADYKGDAVGEAVQNVRTYDACCQLCRGRANCNVFVWCPLTSGCASAGNTTALFLSCQLKRQAGIGSQPGAQPDAFQRGPPASFVSGRTIAAA</sequence>